<dbReference type="CDD" id="cd07720">
    <property type="entry name" value="OPHC2-like_MBL-fold"/>
    <property type="match status" value="1"/>
</dbReference>
<comment type="caution">
    <text evidence="7">The sequence shown here is derived from an EMBL/GenBank/DDBJ whole genome shotgun (WGS) entry which is preliminary data.</text>
</comment>
<evidence type="ECO:0000256" key="5">
    <source>
        <dbReference type="SAM" id="SignalP"/>
    </source>
</evidence>
<sequence>MRAFTLPTSFRLSALTTRGLSLLGLLVLGLCLAAPAAAASAAQKRPASMQPGHVETFTVGSIKVYGIVDAATTFETTLLNPEFRLNLPQASFAGVVKTYLLQWNGKNVLVDTGWGSNGPKGVTLQVLKQLGIAPEAVTDILMTHLDADHACGLAIEGRATYPNATLHIARPEYEAWMAGTVKRPADKVALVKEKLSHYTPVLFNWGDIVLPGCTAVDAHGHTPGHTVFDLLSAGKQFSILGDIMHIQAVQLRFPRACTAYDMDQEAAIASRLATFRRLANTKVLVAGMHFPETGSLRLHAKGTYTLDRP</sequence>
<proteinExistence type="inferred from homology"/>
<comment type="similarity">
    <text evidence="1">Belongs to the metallo-beta-lactamase superfamily.</text>
</comment>
<dbReference type="EMBL" id="DXHV01000005">
    <property type="protein sequence ID" value="HIV99623.1"/>
    <property type="molecule type" value="Genomic_DNA"/>
</dbReference>
<dbReference type="InterPro" id="IPR036866">
    <property type="entry name" value="RibonucZ/Hydroxyglut_hydro"/>
</dbReference>
<evidence type="ECO:0000256" key="1">
    <source>
        <dbReference type="ARBA" id="ARBA00007749"/>
    </source>
</evidence>
<dbReference type="GO" id="GO:0046872">
    <property type="term" value="F:metal ion binding"/>
    <property type="evidence" value="ECO:0007669"/>
    <property type="project" value="UniProtKB-KW"/>
</dbReference>
<dbReference type="InterPro" id="IPR001279">
    <property type="entry name" value="Metallo-B-lactamas"/>
</dbReference>
<reference evidence="7" key="2">
    <citation type="submission" date="2021-04" db="EMBL/GenBank/DDBJ databases">
        <authorList>
            <person name="Gilroy R."/>
        </authorList>
    </citation>
    <scope>NUCLEOTIDE SEQUENCE</scope>
    <source>
        <strain evidence="7">ChiHecec2B26-446</strain>
    </source>
</reference>
<reference evidence="7" key="1">
    <citation type="journal article" date="2021" name="PeerJ">
        <title>Extensive microbial diversity within the chicken gut microbiome revealed by metagenomics and culture.</title>
        <authorList>
            <person name="Gilroy R."/>
            <person name="Ravi A."/>
            <person name="Getino M."/>
            <person name="Pursley I."/>
            <person name="Horton D.L."/>
            <person name="Alikhan N.F."/>
            <person name="Baker D."/>
            <person name="Gharbi K."/>
            <person name="Hall N."/>
            <person name="Watson M."/>
            <person name="Adriaenssens E.M."/>
            <person name="Foster-Nyarko E."/>
            <person name="Jarju S."/>
            <person name="Secka A."/>
            <person name="Antonio M."/>
            <person name="Oren A."/>
            <person name="Chaudhuri R.R."/>
            <person name="La Ragione R."/>
            <person name="Hildebrand F."/>
            <person name="Pallen M.J."/>
        </authorList>
    </citation>
    <scope>NUCLEOTIDE SEQUENCE</scope>
    <source>
        <strain evidence="7">ChiHecec2B26-446</strain>
    </source>
</reference>
<evidence type="ECO:0000256" key="2">
    <source>
        <dbReference type="ARBA" id="ARBA00022723"/>
    </source>
</evidence>
<name>A0A9D1PVP8_9BACT</name>
<dbReference type="Proteomes" id="UP000886752">
    <property type="component" value="Unassembled WGS sequence"/>
</dbReference>
<evidence type="ECO:0000313" key="8">
    <source>
        <dbReference type="Proteomes" id="UP000886752"/>
    </source>
</evidence>
<dbReference type="SMART" id="SM00849">
    <property type="entry name" value="Lactamase_B"/>
    <property type="match status" value="1"/>
</dbReference>
<evidence type="ECO:0000259" key="6">
    <source>
        <dbReference type="SMART" id="SM00849"/>
    </source>
</evidence>
<keyword evidence="2" id="KW-0479">Metal-binding</keyword>
<feature type="signal peptide" evidence="5">
    <location>
        <begin position="1"/>
        <end position="38"/>
    </location>
</feature>
<keyword evidence="4" id="KW-0862">Zinc</keyword>
<keyword evidence="3" id="KW-0378">Hydrolase</keyword>
<dbReference type="PANTHER" id="PTHR42978">
    <property type="entry name" value="QUORUM-QUENCHING LACTONASE YTNP-RELATED-RELATED"/>
    <property type="match status" value="1"/>
</dbReference>
<organism evidence="7 8">
    <name type="scientific">Candidatus Desulfovibrio intestinipullorum</name>
    <dbReference type="NCBI Taxonomy" id="2838536"/>
    <lineage>
        <taxon>Bacteria</taxon>
        <taxon>Pseudomonadati</taxon>
        <taxon>Thermodesulfobacteriota</taxon>
        <taxon>Desulfovibrionia</taxon>
        <taxon>Desulfovibrionales</taxon>
        <taxon>Desulfovibrionaceae</taxon>
        <taxon>Desulfovibrio</taxon>
    </lineage>
</organism>
<dbReference type="AlphaFoldDB" id="A0A9D1PVP8"/>
<keyword evidence="5" id="KW-0732">Signal</keyword>
<dbReference type="SUPFAM" id="SSF56281">
    <property type="entry name" value="Metallo-hydrolase/oxidoreductase"/>
    <property type="match status" value="1"/>
</dbReference>
<dbReference type="PANTHER" id="PTHR42978:SF6">
    <property type="entry name" value="QUORUM-QUENCHING LACTONASE YTNP-RELATED"/>
    <property type="match status" value="1"/>
</dbReference>
<evidence type="ECO:0000256" key="4">
    <source>
        <dbReference type="ARBA" id="ARBA00022833"/>
    </source>
</evidence>
<evidence type="ECO:0000313" key="7">
    <source>
        <dbReference type="EMBL" id="HIV99623.1"/>
    </source>
</evidence>
<dbReference type="InterPro" id="IPR051013">
    <property type="entry name" value="MBL_superfamily_lactonases"/>
</dbReference>
<protein>
    <submittedName>
        <fullName evidence="7">MBL fold metallo-hydrolase</fullName>
    </submittedName>
</protein>
<accession>A0A9D1PVP8</accession>
<feature type="domain" description="Metallo-beta-lactamase" evidence="6">
    <location>
        <begin position="95"/>
        <end position="289"/>
    </location>
</feature>
<dbReference type="Gene3D" id="3.60.15.10">
    <property type="entry name" value="Ribonuclease Z/Hydroxyacylglutathione hydrolase-like"/>
    <property type="match status" value="1"/>
</dbReference>
<feature type="chain" id="PRO_5039226566" evidence="5">
    <location>
        <begin position="39"/>
        <end position="309"/>
    </location>
</feature>
<dbReference type="GO" id="GO:0016787">
    <property type="term" value="F:hydrolase activity"/>
    <property type="evidence" value="ECO:0007669"/>
    <property type="project" value="UniProtKB-KW"/>
</dbReference>
<evidence type="ECO:0000256" key="3">
    <source>
        <dbReference type="ARBA" id="ARBA00022801"/>
    </source>
</evidence>
<gene>
    <name evidence="7" type="ORF">H9894_00270</name>
</gene>
<dbReference type="Pfam" id="PF00753">
    <property type="entry name" value="Lactamase_B"/>
    <property type="match status" value="1"/>
</dbReference>